<dbReference type="Proteomes" id="UP000000716">
    <property type="component" value="Chromosome"/>
</dbReference>
<keyword evidence="1" id="KW-0472">Membrane</keyword>
<feature type="transmembrane region" description="Helical" evidence="1">
    <location>
        <begin position="62"/>
        <end position="80"/>
    </location>
</feature>
<dbReference type="EMBL" id="CP001615">
    <property type="protein sequence ID" value="ACQ69888.1"/>
    <property type="molecule type" value="Genomic_DNA"/>
</dbReference>
<keyword evidence="1" id="KW-0812">Transmembrane</keyword>
<dbReference type="KEGG" id="eat:EAT1b_0960"/>
<proteinExistence type="predicted"/>
<organism evidence="2 3">
    <name type="scientific">Exiguobacterium sp. (strain ATCC BAA-1283 / AT1b)</name>
    <dbReference type="NCBI Taxonomy" id="360911"/>
    <lineage>
        <taxon>Bacteria</taxon>
        <taxon>Bacillati</taxon>
        <taxon>Bacillota</taxon>
        <taxon>Bacilli</taxon>
        <taxon>Bacillales</taxon>
        <taxon>Bacillales Family XII. Incertae Sedis</taxon>
        <taxon>Exiguobacterium</taxon>
    </lineage>
</organism>
<reference evidence="2 3" key="1">
    <citation type="journal article" date="2011" name="J. Bacteriol.">
        <title>Complete genome sequence of the Thermophilic Bacterium Exiguobacterium sp. AT1b.</title>
        <authorList>
            <person name="Vishnivetskaya T.A."/>
            <person name="Lucas S."/>
            <person name="Copeland A."/>
            <person name="Lapidus A."/>
            <person name="Glavina Del Rio T."/>
            <person name="Dalin E."/>
            <person name="Tice H."/>
            <person name="Bruce D.C."/>
            <person name="Goodwin L.A."/>
            <person name="Pitluck S."/>
            <person name="Saunders E."/>
            <person name="Brettin T."/>
            <person name="Detter C."/>
            <person name="Han C."/>
            <person name="Larimer F."/>
            <person name="Land M.L."/>
            <person name="Hauser L.J."/>
            <person name="Kyrpides N.C."/>
            <person name="Ovchinnikova G."/>
            <person name="Kathariou S."/>
            <person name="Ramaley R.F."/>
            <person name="Rodrigues D.F."/>
            <person name="Hendrix C."/>
            <person name="Richardson P."/>
            <person name="Tiedje J.M."/>
        </authorList>
    </citation>
    <scope>NUCLEOTIDE SEQUENCE [LARGE SCALE GENOMIC DNA]</scope>
    <source>
        <strain evidence="3">ATCC BAA-1283 / AT1b</strain>
    </source>
</reference>
<evidence type="ECO:0000256" key="1">
    <source>
        <dbReference type="SAM" id="Phobius"/>
    </source>
</evidence>
<feature type="transmembrane region" description="Helical" evidence="1">
    <location>
        <begin position="92"/>
        <end position="109"/>
    </location>
</feature>
<gene>
    <name evidence="2" type="ordered locus">EAT1b_0960</name>
</gene>
<dbReference type="HOGENOM" id="CLU_2117372_0_0_9"/>
<evidence type="ECO:0000313" key="2">
    <source>
        <dbReference type="EMBL" id="ACQ69888.1"/>
    </source>
</evidence>
<dbReference type="AlphaFoldDB" id="C4L5S3"/>
<keyword evidence="3" id="KW-1185">Reference proteome</keyword>
<evidence type="ECO:0000313" key="3">
    <source>
        <dbReference type="Proteomes" id="UP000000716"/>
    </source>
</evidence>
<protein>
    <submittedName>
        <fullName evidence="2">Uncharacterized protein</fullName>
    </submittedName>
</protein>
<feature type="transmembrane region" description="Helical" evidence="1">
    <location>
        <begin position="6"/>
        <end position="24"/>
    </location>
</feature>
<sequence length="114" mass="13509">MFLNVLLFFEISIVLCMVFALYKFKRKQFSSDLLFVFLEEKNRMQLETKNIESTKYHKVKNLLLLQALNILILLVTLNYMVISNDGRSEMNLIVVFFLLLNRYVVNFFVGKSLN</sequence>
<keyword evidence="1" id="KW-1133">Transmembrane helix</keyword>
<accession>C4L5S3</accession>
<name>C4L5S3_EXISA</name>